<comment type="caution">
    <text evidence="3">The sequence shown here is derived from an EMBL/GenBank/DDBJ whole genome shotgun (WGS) entry which is preliminary data.</text>
</comment>
<proteinExistence type="predicted"/>
<feature type="region of interest" description="Disordered" evidence="1">
    <location>
        <begin position="131"/>
        <end position="153"/>
    </location>
</feature>
<reference evidence="3" key="1">
    <citation type="submission" date="2023-06" db="EMBL/GenBank/DDBJ databases">
        <authorList>
            <consortium name="Lawrence Berkeley National Laboratory"/>
            <person name="Ahrendt S."/>
            <person name="Sahu N."/>
            <person name="Indic B."/>
            <person name="Wong-Bajracharya J."/>
            <person name="Merenyi Z."/>
            <person name="Ke H.-M."/>
            <person name="Monk M."/>
            <person name="Kocsube S."/>
            <person name="Drula E."/>
            <person name="Lipzen A."/>
            <person name="Balint B."/>
            <person name="Henrissat B."/>
            <person name="Andreopoulos B."/>
            <person name="Martin F.M."/>
            <person name="Harder C.B."/>
            <person name="Rigling D."/>
            <person name="Ford K.L."/>
            <person name="Foster G.D."/>
            <person name="Pangilinan J."/>
            <person name="Papanicolaou A."/>
            <person name="Barry K."/>
            <person name="LaButti K."/>
            <person name="Viragh M."/>
            <person name="Koriabine M."/>
            <person name="Yan M."/>
            <person name="Riley R."/>
            <person name="Champramary S."/>
            <person name="Plett K.L."/>
            <person name="Tsai I.J."/>
            <person name="Slot J."/>
            <person name="Sipos G."/>
            <person name="Plett J."/>
            <person name="Nagy L.G."/>
            <person name="Grigoriev I.V."/>
        </authorList>
    </citation>
    <scope>NUCLEOTIDE SEQUENCE</scope>
    <source>
        <strain evidence="3">ICMP 16352</strain>
    </source>
</reference>
<evidence type="ECO:0000313" key="3">
    <source>
        <dbReference type="EMBL" id="KAK0491663.1"/>
    </source>
</evidence>
<name>A0AA39PYW8_9AGAR</name>
<dbReference type="Proteomes" id="UP001175227">
    <property type="component" value="Unassembled WGS sequence"/>
</dbReference>
<dbReference type="EMBL" id="JAUEPR010000001">
    <property type="protein sequence ID" value="KAK0491663.1"/>
    <property type="molecule type" value="Genomic_DNA"/>
</dbReference>
<feature type="transmembrane region" description="Helical" evidence="2">
    <location>
        <begin position="59"/>
        <end position="79"/>
    </location>
</feature>
<keyword evidence="2" id="KW-0812">Transmembrane</keyword>
<keyword evidence="4" id="KW-1185">Reference proteome</keyword>
<keyword evidence="2" id="KW-1133">Transmembrane helix</keyword>
<feature type="compositionally biased region" description="Low complexity" evidence="1">
    <location>
        <begin position="16"/>
        <end position="25"/>
    </location>
</feature>
<evidence type="ECO:0000256" key="1">
    <source>
        <dbReference type="SAM" id="MobiDB-lite"/>
    </source>
</evidence>
<dbReference type="AlphaFoldDB" id="A0AA39PYW8"/>
<evidence type="ECO:0000256" key="2">
    <source>
        <dbReference type="SAM" id="Phobius"/>
    </source>
</evidence>
<feature type="region of interest" description="Disordered" evidence="1">
    <location>
        <begin position="1"/>
        <end position="25"/>
    </location>
</feature>
<accession>A0AA39PYW8</accession>
<sequence>MSVAPSEYTPSPGRASTTFPFSPPSSSWGTLPMTTFPPTTHTHAPIVIVQCRDPLARGLATGAVIIAIGWLIFTSLLILRLQKLYIRMWRGKLAGDDHEVLFRAPSDVSGHGEEGKALLGGVLEQELAAGSTGLGDDSLGSAEGEESYSSRKA</sequence>
<organism evidence="3 4">
    <name type="scientific">Armillaria novae-zelandiae</name>
    <dbReference type="NCBI Taxonomy" id="153914"/>
    <lineage>
        <taxon>Eukaryota</taxon>
        <taxon>Fungi</taxon>
        <taxon>Dikarya</taxon>
        <taxon>Basidiomycota</taxon>
        <taxon>Agaricomycotina</taxon>
        <taxon>Agaricomycetes</taxon>
        <taxon>Agaricomycetidae</taxon>
        <taxon>Agaricales</taxon>
        <taxon>Marasmiineae</taxon>
        <taxon>Physalacriaceae</taxon>
        <taxon>Armillaria</taxon>
    </lineage>
</organism>
<protein>
    <submittedName>
        <fullName evidence="3">Uncharacterized protein</fullName>
    </submittedName>
</protein>
<feature type="compositionally biased region" description="Low complexity" evidence="1">
    <location>
        <begin position="131"/>
        <end position="141"/>
    </location>
</feature>
<gene>
    <name evidence="3" type="ORF">IW261DRAFT_1556804</name>
</gene>
<keyword evidence="2" id="KW-0472">Membrane</keyword>
<evidence type="ECO:0000313" key="4">
    <source>
        <dbReference type="Proteomes" id="UP001175227"/>
    </source>
</evidence>